<keyword evidence="11" id="KW-1185">Reference proteome</keyword>
<evidence type="ECO:0000256" key="3">
    <source>
        <dbReference type="ARBA" id="ARBA00022741"/>
    </source>
</evidence>
<name>A0A5B1CK33_9BACT</name>
<comment type="catalytic activity">
    <reaction evidence="7 8">
        <text>tRNA(Trp) + L-tryptophan + ATP = L-tryptophyl-tRNA(Trp) + AMP + diphosphate + H(+)</text>
        <dbReference type="Rhea" id="RHEA:24080"/>
        <dbReference type="Rhea" id="RHEA-COMP:9671"/>
        <dbReference type="Rhea" id="RHEA-COMP:9705"/>
        <dbReference type="ChEBI" id="CHEBI:15378"/>
        <dbReference type="ChEBI" id="CHEBI:30616"/>
        <dbReference type="ChEBI" id="CHEBI:33019"/>
        <dbReference type="ChEBI" id="CHEBI:57912"/>
        <dbReference type="ChEBI" id="CHEBI:78442"/>
        <dbReference type="ChEBI" id="CHEBI:78535"/>
        <dbReference type="ChEBI" id="CHEBI:456215"/>
        <dbReference type="EC" id="6.1.1.2"/>
    </reaction>
</comment>
<keyword evidence="5 8" id="KW-0648">Protein biosynthesis</keyword>
<dbReference type="RefSeq" id="WP_068266789.1">
    <property type="nucleotide sequence ID" value="NZ_LWSK01000130.1"/>
</dbReference>
<evidence type="ECO:0000313" key="10">
    <source>
        <dbReference type="EMBL" id="KAA1260089.1"/>
    </source>
</evidence>
<dbReference type="InterPro" id="IPR014729">
    <property type="entry name" value="Rossmann-like_a/b/a_fold"/>
</dbReference>
<evidence type="ECO:0000256" key="5">
    <source>
        <dbReference type="ARBA" id="ARBA00022917"/>
    </source>
</evidence>
<comment type="subcellular location">
    <subcellularLocation>
        <location evidence="8">Cytoplasm</location>
    </subcellularLocation>
</comment>
<dbReference type="GO" id="GO:0005829">
    <property type="term" value="C:cytosol"/>
    <property type="evidence" value="ECO:0007669"/>
    <property type="project" value="TreeGrafter"/>
</dbReference>
<dbReference type="HAMAP" id="MF_00140_B">
    <property type="entry name" value="Trp_tRNA_synth_B"/>
    <property type="match status" value="1"/>
</dbReference>
<dbReference type="Gene3D" id="1.10.240.10">
    <property type="entry name" value="Tyrosyl-Transfer RNA Synthetase"/>
    <property type="match status" value="1"/>
</dbReference>
<dbReference type="FunFam" id="1.10.240.10:FF:000005">
    <property type="entry name" value="Tryptophan--tRNA ligase"/>
    <property type="match status" value="1"/>
</dbReference>
<dbReference type="PRINTS" id="PR01039">
    <property type="entry name" value="TRNASYNTHTRP"/>
</dbReference>
<evidence type="ECO:0000256" key="4">
    <source>
        <dbReference type="ARBA" id="ARBA00022840"/>
    </source>
</evidence>
<dbReference type="CDD" id="cd00806">
    <property type="entry name" value="TrpRS_core"/>
    <property type="match status" value="1"/>
</dbReference>
<dbReference type="Pfam" id="PF00579">
    <property type="entry name" value="tRNA-synt_1b"/>
    <property type="match status" value="1"/>
</dbReference>
<comment type="similarity">
    <text evidence="1 8 9">Belongs to the class-I aminoacyl-tRNA synthetase family.</text>
</comment>
<organism evidence="10 11">
    <name type="scientific">Rubripirellula obstinata</name>
    <dbReference type="NCBI Taxonomy" id="406547"/>
    <lineage>
        <taxon>Bacteria</taxon>
        <taxon>Pseudomonadati</taxon>
        <taxon>Planctomycetota</taxon>
        <taxon>Planctomycetia</taxon>
        <taxon>Pirellulales</taxon>
        <taxon>Pirellulaceae</taxon>
        <taxon>Rubripirellula</taxon>
    </lineage>
</organism>
<keyword evidence="2 8" id="KW-0436">Ligase</keyword>
<evidence type="ECO:0000256" key="6">
    <source>
        <dbReference type="ARBA" id="ARBA00023146"/>
    </source>
</evidence>
<dbReference type="PANTHER" id="PTHR43766">
    <property type="entry name" value="TRYPTOPHAN--TRNA LIGASE, MITOCHONDRIAL"/>
    <property type="match status" value="1"/>
</dbReference>
<evidence type="ECO:0000256" key="9">
    <source>
        <dbReference type="RuleBase" id="RU363036"/>
    </source>
</evidence>
<keyword evidence="3 8" id="KW-0547">Nucleotide-binding</keyword>
<comment type="subunit">
    <text evidence="8">Homodimer.</text>
</comment>
<feature type="binding site" evidence="8">
    <location>
        <begin position="16"/>
        <end position="17"/>
    </location>
    <ligand>
        <name>ATP</name>
        <dbReference type="ChEBI" id="CHEBI:30616"/>
    </ligand>
</feature>
<evidence type="ECO:0000256" key="8">
    <source>
        <dbReference type="HAMAP-Rule" id="MF_00140"/>
    </source>
</evidence>
<dbReference type="OrthoDB" id="9801042at2"/>
<gene>
    <name evidence="8 10" type="primary">trpS</name>
    <name evidence="10" type="ORF">LF1_26280</name>
</gene>
<feature type="short sequence motif" description="'KMSKS' region" evidence="8">
    <location>
        <begin position="189"/>
        <end position="193"/>
    </location>
</feature>
<dbReference type="EC" id="6.1.1.2" evidence="8"/>
<reference evidence="10 11" key="1">
    <citation type="submission" date="2019-08" db="EMBL/GenBank/DDBJ databases">
        <title>Deep-cultivation of Planctomycetes and their phenomic and genomic characterization uncovers novel biology.</title>
        <authorList>
            <person name="Wiegand S."/>
            <person name="Jogler M."/>
            <person name="Boedeker C."/>
            <person name="Pinto D."/>
            <person name="Vollmers J."/>
            <person name="Rivas-Marin E."/>
            <person name="Kohn T."/>
            <person name="Peeters S.H."/>
            <person name="Heuer A."/>
            <person name="Rast P."/>
            <person name="Oberbeckmann S."/>
            <person name="Bunk B."/>
            <person name="Jeske O."/>
            <person name="Meyerdierks A."/>
            <person name="Storesund J.E."/>
            <person name="Kallscheuer N."/>
            <person name="Luecker S."/>
            <person name="Lage O.M."/>
            <person name="Pohl T."/>
            <person name="Merkel B.J."/>
            <person name="Hornburger P."/>
            <person name="Mueller R.-W."/>
            <person name="Bruemmer F."/>
            <person name="Labrenz M."/>
            <person name="Spormann A.M."/>
            <person name="Op Den Camp H."/>
            <person name="Overmann J."/>
            <person name="Amann R."/>
            <person name="Jetten M.S.M."/>
            <person name="Mascher T."/>
            <person name="Medema M.H."/>
            <person name="Devos D.P."/>
            <person name="Kaster A.-K."/>
            <person name="Ovreas L."/>
            <person name="Rohde M."/>
            <person name="Galperin M.Y."/>
            <person name="Jogler C."/>
        </authorList>
    </citation>
    <scope>NUCLEOTIDE SEQUENCE [LARGE SCALE GENOMIC DNA]</scope>
    <source>
        <strain evidence="10 11">LF1</strain>
    </source>
</reference>
<evidence type="ECO:0000256" key="7">
    <source>
        <dbReference type="ARBA" id="ARBA00049929"/>
    </source>
</evidence>
<dbReference type="GO" id="GO:0004830">
    <property type="term" value="F:tryptophan-tRNA ligase activity"/>
    <property type="evidence" value="ECO:0007669"/>
    <property type="project" value="UniProtKB-UniRule"/>
</dbReference>
<comment type="function">
    <text evidence="8">Catalyzes the attachment of tryptophan to tRNA(Trp).</text>
</comment>
<dbReference type="InterPro" id="IPR050203">
    <property type="entry name" value="Trp-tRNA_synthetase"/>
</dbReference>
<dbReference type="EMBL" id="VRLW01000001">
    <property type="protein sequence ID" value="KAA1260089.1"/>
    <property type="molecule type" value="Genomic_DNA"/>
</dbReference>
<feature type="binding site" evidence="8">
    <location>
        <begin position="143"/>
        <end position="145"/>
    </location>
    <ligand>
        <name>ATP</name>
        <dbReference type="ChEBI" id="CHEBI:30616"/>
    </ligand>
</feature>
<proteinExistence type="inferred from homology"/>
<feature type="short sequence motif" description="'HIGH' region" evidence="8">
    <location>
        <begin position="9"/>
        <end position="17"/>
    </location>
</feature>
<dbReference type="GO" id="GO:0006436">
    <property type="term" value="P:tryptophanyl-tRNA aminoacylation"/>
    <property type="evidence" value="ECO:0007669"/>
    <property type="project" value="UniProtKB-UniRule"/>
</dbReference>
<feature type="binding site" evidence="8">
    <location>
        <position position="182"/>
    </location>
    <ligand>
        <name>ATP</name>
        <dbReference type="ChEBI" id="CHEBI:30616"/>
    </ligand>
</feature>
<comment type="caution">
    <text evidence="10">The sequence shown here is derived from an EMBL/GenBank/DDBJ whole genome shotgun (WGS) entry which is preliminary data.</text>
</comment>
<dbReference type="GO" id="GO:0005524">
    <property type="term" value="F:ATP binding"/>
    <property type="evidence" value="ECO:0007669"/>
    <property type="project" value="UniProtKB-UniRule"/>
</dbReference>
<sequence length="320" mass="35591">MRVLSGIQPTGRPHWGNFFGAIRQYIDLQEENDGYYFIADLHALTTVRDPELLRGYVLDAALDLLALGLDPAKATMFVQSEVPEVSELNWLLLSGAPMGLLERCHAYKEKKDKGIAANAGLFTYPVLMSADILAYDSEIVPVGEDQVQHIEVCRDLAGSFNHSFGETFVLPKAKTLDVGAKVPGTDGQKMSKSYDNTLPLFGEVKKIRKQIMRITTDSRPMEDAKEPEGDHLYDLYRLFADDESIAEMAAMYRRGGFGYGEVKKAVAEASETFFADARQKRTELENNLDYVHQTLRDGAEQARSVAGEVLSRAQKACGIR</sequence>
<keyword evidence="8" id="KW-0963">Cytoplasm</keyword>
<dbReference type="Gene3D" id="3.40.50.620">
    <property type="entry name" value="HUPs"/>
    <property type="match status" value="1"/>
</dbReference>
<accession>A0A5B1CK33</accession>
<feature type="binding site" evidence="8">
    <location>
        <position position="131"/>
    </location>
    <ligand>
        <name>L-tryptophan</name>
        <dbReference type="ChEBI" id="CHEBI:57912"/>
    </ligand>
</feature>
<dbReference type="InterPro" id="IPR002306">
    <property type="entry name" value="Trp-tRNA-ligase"/>
</dbReference>
<evidence type="ECO:0000256" key="2">
    <source>
        <dbReference type="ARBA" id="ARBA00022598"/>
    </source>
</evidence>
<dbReference type="InterPro" id="IPR024109">
    <property type="entry name" value="Trp-tRNA-ligase_bac-type"/>
</dbReference>
<dbReference type="Proteomes" id="UP000322699">
    <property type="component" value="Unassembled WGS sequence"/>
</dbReference>
<dbReference type="NCBIfam" id="TIGR00233">
    <property type="entry name" value="trpS"/>
    <property type="match status" value="1"/>
</dbReference>
<dbReference type="InterPro" id="IPR002305">
    <property type="entry name" value="aa-tRNA-synth_Ic"/>
</dbReference>
<feature type="binding site" evidence="8">
    <location>
        <begin position="189"/>
        <end position="193"/>
    </location>
    <ligand>
        <name>ATP</name>
        <dbReference type="ChEBI" id="CHEBI:30616"/>
    </ligand>
</feature>
<evidence type="ECO:0000313" key="11">
    <source>
        <dbReference type="Proteomes" id="UP000322699"/>
    </source>
</evidence>
<dbReference type="PANTHER" id="PTHR43766:SF1">
    <property type="entry name" value="TRYPTOPHAN--TRNA LIGASE, MITOCHONDRIAL"/>
    <property type="match status" value="1"/>
</dbReference>
<evidence type="ECO:0000256" key="1">
    <source>
        <dbReference type="ARBA" id="ARBA00005594"/>
    </source>
</evidence>
<keyword evidence="6 8" id="KW-0030">Aminoacyl-tRNA synthetase</keyword>
<keyword evidence="4 8" id="KW-0067">ATP-binding</keyword>
<dbReference type="AlphaFoldDB" id="A0A5B1CK33"/>
<dbReference type="SUPFAM" id="SSF52374">
    <property type="entry name" value="Nucleotidylyl transferase"/>
    <property type="match status" value="1"/>
</dbReference>
<protein>
    <recommendedName>
        <fullName evidence="8">Tryptophan--tRNA ligase</fullName>
        <ecNumber evidence="8">6.1.1.2</ecNumber>
    </recommendedName>
    <alternativeName>
        <fullName evidence="8">Tryptophanyl-tRNA synthetase</fullName>
        <shortName evidence="8">TrpRS</shortName>
    </alternativeName>
</protein>
<feature type="binding site" evidence="8">
    <location>
        <begin position="8"/>
        <end position="10"/>
    </location>
    <ligand>
        <name>ATP</name>
        <dbReference type="ChEBI" id="CHEBI:30616"/>
    </ligand>
</feature>